<accession>A0ABV0Q0W1</accession>
<keyword evidence="2" id="KW-0963">Cytoplasm</keyword>
<name>A0ABV0Q0W1_9TELE</name>
<feature type="region of interest" description="Disordered" evidence="10">
    <location>
        <begin position="149"/>
        <end position="169"/>
    </location>
</feature>
<dbReference type="SUPFAM" id="SSF52540">
    <property type="entry name" value="P-loop containing nucleoside triphosphate hydrolases"/>
    <property type="match status" value="1"/>
</dbReference>
<evidence type="ECO:0000256" key="1">
    <source>
        <dbReference type="ARBA" id="ARBA00004186"/>
    </source>
</evidence>
<sequence>MPPGPASQDGVLNILSCRLCLCDLAGSERCAKTQNKGERLKEAGNINTSLLILGKCIKALRHNQQTNFLSPSIRLLQHVPFRESKLTHYLQGFFCGRGRACMIVNINQCASIDASQGVQKSCINVPRDPILKRVVVLISRPIPIIPQASCSDSSFSRTSGRKTVTSSSSSSLTGWETSLEDVQRQVALFKELQLHLKKERAENLLLETQVREEVSREFSELFSNMRRDYEERLVREKEILEERAERRLEIFKNLTKKMSSAGSSSDSQTMVTPSVSLCEERGKRMDCC</sequence>
<evidence type="ECO:0000256" key="2">
    <source>
        <dbReference type="ARBA" id="ARBA00022490"/>
    </source>
</evidence>
<reference evidence="12 13" key="1">
    <citation type="submission" date="2021-06" db="EMBL/GenBank/DDBJ databases">
        <authorList>
            <person name="Palmer J.M."/>
        </authorList>
    </citation>
    <scope>NUCLEOTIDE SEQUENCE [LARGE SCALE GENOMIC DNA]</scope>
    <source>
        <strain evidence="12 13">GA_2019</strain>
        <tissue evidence="12">Muscle</tissue>
    </source>
</reference>
<evidence type="ECO:0000259" key="11">
    <source>
        <dbReference type="PROSITE" id="PS50067"/>
    </source>
</evidence>
<organism evidence="12 13">
    <name type="scientific">Goodea atripinnis</name>
    <dbReference type="NCBI Taxonomy" id="208336"/>
    <lineage>
        <taxon>Eukaryota</taxon>
        <taxon>Metazoa</taxon>
        <taxon>Chordata</taxon>
        <taxon>Craniata</taxon>
        <taxon>Vertebrata</taxon>
        <taxon>Euteleostomi</taxon>
        <taxon>Actinopterygii</taxon>
        <taxon>Neopterygii</taxon>
        <taxon>Teleostei</taxon>
        <taxon>Neoteleostei</taxon>
        <taxon>Acanthomorphata</taxon>
        <taxon>Ovalentaria</taxon>
        <taxon>Atherinomorphae</taxon>
        <taxon>Cyprinodontiformes</taxon>
        <taxon>Goodeidae</taxon>
        <taxon>Goodea</taxon>
    </lineage>
</organism>
<evidence type="ECO:0000256" key="8">
    <source>
        <dbReference type="ARBA" id="ARBA00023212"/>
    </source>
</evidence>
<comment type="caution">
    <text evidence="9">Lacks conserved residue(s) required for the propagation of feature annotation.</text>
</comment>
<gene>
    <name evidence="12" type="ORF">GOODEAATRI_025116</name>
</gene>
<feature type="domain" description="Kinesin motor" evidence="11">
    <location>
        <begin position="1"/>
        <end position="130"/>
    </location>
</feature>
<dbReference type="PROSITE" id="PS50067">
    <property type="entry name" value="KINESIN_MOTOR_2"/>
    <property type="match status" value="1"/>
</dbReference>
<evidence type="ECO:0000256" key="10">
    <source>
        <dbReference type="SAM" id="MobiDB-lite"/>
    </source>
</evidence>
<dbReference type="PANTHER" id="PTHR47970">
    <property type="entry name" value="KINESIN-LIKE PROTEIN KIF11"/>
    <property type="match status" value="1"/>
</dbReference>
<dbReference type="InterPro" id="IPR027417">
    <property type="entry name" value="P-loop_NTPase"/>
</dbReference>
<evidence type="ECO:0000256" key="3">
    <source>
        <dbReference type="ARBA" id="ARBA00022553"/>
    </source>
</evidence>
<keyword evidence="8" id="KW-0206">Cytoskeleton</keyword>
<dbReference type="InterPro" id="IPR036961">
    <property type="entry name" value="Kinesin_motor_dom_sf"/>
</dbReference>
<evidence type="ECO:0000256" key="9">
    <source>
        <dbReference type="PROSITE-ProRule" id="PRU00283"/>
    </source>
</evidence>
<feature type="compositionally biased region" description="Low complexity" evidence="10">
    <location>
        <begin position="156"/>
        <end position="169"/>
    </location>
</feature>
<comment type="caution">
    <text evidence="12">The sequence shown here is derived from an EMBL/GenBank/DDBJ whole genome shotgun (WGS) entry which is preliminary data.</text>
</comment>
<dbReference type="InterPro" id="IPR047149">
    <property type="entry name" value="KIF11-like"/>
</dbReference>
<protein>
    <recommendedName>
        <fullName evidence="11">Kinesin motor domain-containing protein</fullName>
    </recommendedName>
</protein>
<evidence type="ECO:0000256" key="7">
    <source>
        <dbReference type="ARBA" id="ARBA00023175"/>
    </source>
</evidence>
<evidence type="ECO:0000256" key="6">
    <source>
        <dbReference type="ARBA" id="ARBA00023054"/>
    </source>
</evidence>
<keyword evidence="4" id="KW-0547">Nucleotide-binding</keyword>
<dbReference type="PANTHER" id="PTHR47970:SF29">
    <property type="entry name" value="KINESIN FAMILY MEMBER 20B"/>
    <property type="match status" value="1"/>
</dbReference>
<comment type="subcellular location">
    <subcellularLocation>
        <location evidence="1">Cytoplasm</location>
        <location evidence="1">Cytoskeleton</location>
        <location evidence="1">Spindle</location>
    </subcellularLocation>
</comment>
<keyword evidence="13" id="KW-1185">Reference proteome</keyword>
<keyword evidence="3" id="KW-0597">Phosphoprotein</keyword>
<dbReference type="Proteomes" id="UP001476798">
    <property type="component" value="Unassembled WGS sequence"/>
</dbReference>
<dbReference type="Pfam" id="PF00225">
    <property type="entry name" value="Kinesin"/>
    <property type="match status" value="1"/>
</dbReference>
<keyword evidence="5" id="KW-0067">ATP-binding</keyword>
<dbReference type="SMART" id="SM00129">
    <property type="entry name" value="KISc"/>
    <property type="match status" value="1"/>
</dbReference>
<dbReference type="InterPro" id="IPR001752">
    <property type="entry name" value="Kinesin_motor_dom"/>
</dbReference>
<keyword evidence="6" id="KW-0175">Coiled coil</keyword>
<evidence type="ECO:0000313" key="12">
    <source>
        <dbReference type="EMBL" id="MEQ2189422.1"/>
    </source>
</evidence>
<keyword evidence="7" id="KW-0505">Motor protein</keyword>
<proteinExistence type="inferred from homology"/>
<dbReference type="EMBL" id="JAHRIO010092870">
    <property type="protein sequence ID" value="MEQ2189422.1"/>
    <property type="molecule type" value="Genomic_DNA"/>
</dbReference>
<evidence type="ECO:0000313" key="13">
    <source>
        <dbReference type="Proteomes" id="UP001476798"/>
    </source>
</evidence>
<dbReference type="CDD" id="cd21786">
    <property type="entry name" value="RBD_KIF20B"/>
    <property type="match status" value="1"/>
</dbReference>
<comment type="similarity">
    <text evidence="9">Belongs to the TRAFAC class myosin-kinesin ATPase superfamily. Kinesin family.</text>
</comment>
<dbReference type="Gene3D" id="3.40.850.10">
    <property type="entry name" value="Kinesin motor domain"/>
    <property type="match status" value="1"/>
</dbReference>
<evidence type="ECO:0000256" key="4">
    <source>
        <dbReference type="ARBA" id="ARBA00022741"/>
    </source>
</evidence>
<dbReference type="PRINTS" id="PR00380">
    <property type="entry name" value="KINESINHEAVY"/>
</dbReference>
<evidence type="ECO:0000256" key="5">
    <source>
        <dbReference type="ARBA" id="ARBA00022840"/>
    </source>
</evidence>